<dbReference type="GO" id="GO:0005524">
    <property type="term" value="F:ATP binding"/>
    <property type="evidence" value="ECO:0007669"/>
    <property type="project" value="UniProtKB-KW"/>
</dbReference>
<dbReference type="Gene3D" id="1.20.272.10">
    <property type="match status" value="1"/>
</dbReference>
<dbReference type="EMBL" id="RDQH01000341">
    <property type="protein sequence ID" value="RXH76028.1"/>
    <property type="molecule type" value="Genomic_DNA"/>
</dbReference>
<accession>A0A498HWN5</accession>
<comment type="caution">
    <text evidence="10">The sequence shown here is derived from an EMBL/GenBank/DDBJ whole genome shotgun (WGS) entry which is preliminary data.</text>
</comment>
<keyword evidence="11" id="KW-1185">Reference proteome</keyword>
<evidence type="ECO:0008006" key="12">
    <source>
        <dbReference type="Google" id="ProtNLM"/>
    </source>
</evidence>
<name>A0A498HWN5_MALDO</name>
<dbReference type="Pfam" id="PF21960">
    <property type="entry name" value="RCF1-5-like_lid"/>
    <property type="match status" value="1"/>
</dbReference>
<dbReference type="InterPro" id="IPR027417">
    <property type="entry name" value="P-loop_NTPase"/>
</dbReference>
<evidence type="ECO:0000256" key="3">
    <source>
        <dbReference type="ARBA" id="ARBA00022705"/>
    </source>
</evidence>
<evidence type="ECO:0000256" key="4">
    <source>
        <dbReference type="ARBA" id="ARBA00022741"/>
    </source>
</evidence>
<dbReference type="PANTHER" id="PTHR11669:SF20">
    <property type="entry name" value="REPLICATION FACTOR C SUBUNIT 4"/>
    <property type="match status" value="1"/>
</dbReference>
<dbReference type="GO" id="GO:0003689">
    <property type="term" value="F:DNA clamp loader activity"/>
    <property type="evidence" value="ECO:0007669"/>
    <property type="project" value="TreeGrafter"/>
</dbReference>
<keyword evidence="3" id="KW-0235">DNA replication</keyword>
<gene>
    <name evidence="10" type="ORF">DVH24_042815</name>
</gene>
<reference evidence="10 11" key="1">
    <citation type="submission" date="2018-10" db="EMBL/GenBank/DDBJ databases">
        <title>A high-quality apple genome assembly.</title>
        <authorList>
            <person name="Hu J."/>
        </authorList>
    </citation>
    <scope>NUCLEOTIDE SEQUENCE [LARGE SCALE GENOMIC DNA]</scope>
    <source>
        <strain evidence="11">cv. HFTH1</strain>
        <tissue evidence="10">Young leaf</tissue>
    </source>
</reference>
<feature type="region of interest" description="Disordered" evidence="7">
    <location>
        <begin position="446"/>
        <end position="467"/>
    </location>
</feature>
<evidence type="ECO:0000256" key="5">
    <source>
        <dbReference type="ARBA" id="ARBA00022840"/>
    </source>
</evidence>
<dbReference type="Gene3D" id="1.10.8.60">
    <property type="match status" value="1"/>
</dbReference>
<dbReference type="GO" id="GO:0005634">
    <property type="term" value="C:nucleus"/>
    <property type="evidence" value="ECO:0007669"/>
    <property type="project" value="UniProtKB-SubCell"/>
</dbReference>
<dbReference type="SUPFAM" id="SSF52540">
    <property type="entry name" value="P-loop containing nucleoside triphosphate hydrolases"/>
    <property type="match status" value="1"/>
</dbReference>
<sequence>MAPLVQSSQPWVEKYRPRQVKDVAQQDEVVRVLTNTLETSNCPHMLFYGPPGTGKTTTALAIAHQLYGPELYKSRVLELNASDDRGINVVRTKIKDFAVVAVGTNQRPGIIEPLASRCAKFRFKPLSEDIMITRVLHICQEEGLNLDPEALSTLSSISQGDLRRAITYLQSAARLFGSSISSKELISVSGVVPEEVVEAFFSACRGDNFDLANKEVNNVIAEGYPVSQMLSQADDILDEQKARICKKLGEADKCLVDGADEYLQLLDVASKIYHRKFKKMVVDDYDDHSFTKPGAIPFQWEIKPGVPKIQYQQQKQSPPQMPPPSQSHSHKHLQLKPPPSGSIFLPPPEPHTRTRSFRSPSASRTRSERWRFEQPNNFLSRRSEAISSAGCFMSPLLRGKPSSKSKRGSGGARTVPVPESEPDYTLDLETLARWSVSSRKTLLSPFRYSPASTSSYSSNRSSPRPVSDAEWAGFGLF</sequence>
<keyword evidence="6" id="KW-0539">Nucleus</keyword>
<proteinExistence type="inferred from homology"/>
<evidence type="ECO:0000313" key="10">
    <source>
        <dbReference type="EMBL" id="RXH76028.1"/>
    </source>
</evidence>
<dbReference type="InterPro" id="IPR050238">
    <property type="entry name" value="DNA_Rep/Repair_Clamp_Loader"/>
</dbReference>
<dbReference type="InterPro" id="IPR003959">
    <property type="entry name" value="ATPase_AAA_core"/>
</dbReference>
<dbReference type="FunFam" id="1.20.272.10:FF:000011">
    <property type="entry name" value="Replication factor C subunit 2"/>
    <property type="match status" value="1"/>
</dbReference>
<dbReference type="AlphaFoldDB" id="A0A498HWN5"/>
<dbReference type="GO" id="GO:0006261">
    <property type="term" value="P:DNA-templated DNA replication"/>
    <property type="evidence" value="ECO:0007669"/>
    <property type="project" value="TreeGrafter"/>
</dbReference>
<dbReference type="InterPro" id="IPR013748">
    <property type="entry name" value="Rep_factorC_C"/>
</dbReference>
<evidence type="ECO:0000256" key="7">
    <source>
        <dbReference type="SAM" id="MobiDB-lite"/>
    </source>
</evidence>
<evidence type="ECO:0000256" key="2">
    <source>
        <dbReference type="ARBA" id="ARBA00005378"/>
    </source>
</evidence>
<evidence type="ECO:0000259" key="8">
    <source>
        <dbReference type="Pfam" id="PF00004"/>
    </source>
</evidence>
<dbReference type="GO" id="GO:0005663">
    <property type="term" value="C:DNA replication factor C complex"/>
    <property type="evidence" value="ECO:0007669"/>
    <property type="project" value="TreeGrafter"/>
</dbReference>
<feature type="compositionally biased region" description="Pro residues" evidence="7">
    <location>
        <begin position="336"/>
        <end position="349"/>
    </location>
</feature>
<feature type="region of interest" description="Disordered" evidence="7">
    <location>
        <begin position="393"/>
        <end position="421"/>
    </location>
</feature>
<dbReference type="SUPFAM" id="SSF48019">
    <property type="entry name" value="post-AAA+ oligomerization domain-like"/>
    <property type="match status" value="1"/>
</dbReference>
<comment type="similarity">
    <text evidence="2">Belongs to the activator 1 small subunits family.</text>
</comment>
<feature type="compositionally biased region" description="Low complexity" evidence="7">
    <location>
        <begin position="447"/>
        <end position="466"/>
    </location>
</feature>
<dbReference type="Gene3D" id="3.40.50.300">
    <property type="entry name" value="P-loop containing nucleotide triphosphate hydrolases"/>
    <property type="match status" value="1"/>
</dbReference>
<comment type="subcellular location">
    <subcellularLocation>
        <location evidence="1">Nucleus</location>
    </subcellularLocation>
</comment>
<evidence type="ECO:0000259" key="9">
    <source>
        <dbReference type="Pfam" id="PF08542"/>
    </source>
</evidence>
<feature type="domain" description="Replication factor C C-terminal" evidence="9">
    <location>
        <begin position="192"/>
        <end position="270"/>
    </location>
</feature>
<dbReference type="Pfam" id="PF08542">
    <property type="entry name" value="Rep_fac_C"/>
    <property type="match status" value="1"/>
</dbReference>
<dbReference type="PANTHER" id="PTHR11669">
    <property type="entry name" value="REPLICATION FACTOR C / DNA POLYMERASE III GAMMA-TAU SUBUNIT"/>
    <property type="match status" value="1"/>
</dbReference>
<feature type="domain" description="ATPase AAA-type core" evidence="8">
    <location>
        <begin position="45"/>
        <end position="95"/>
    </location>
</feature>
<dbReference type="GO" id="GO:0016887">
    <property type="term" value="F:ATP hydrolysis activity"/>
    <property type="evidence" value="ECO:0007669"/>
    <property type="project" value="InterPro"/>
</dbReference>
<dbReference type="InterPro" id="IPR047854">
    <property type="entry name" value="RFC_lid"/>
</dbReference>
<dbReference type="CDD" id="cd00009">
    <property type="entry name" value="AAA"/>
    <property type="match status" value="1"/>
</dbReference>
<dbReference type="FunFam" id="1.10.8.60:FF:000032">
    <property type="entry name" value="Replication factor C subunit 4"/>
    <property type="match status" value="1"/>
</dbReference>
<dbReference type="CDD" id="cd18140">
    <property type="entry name" value="HLD_clamp_RFC"/>
    <property type="match status" value="1"/>
</dbReference>
<evidence type="ECO:0000313" key="11">
    <source>
        <dbReference type="Proteomes" id="UP000290289"/>
    </source>
</evidence>
<feature type="region of interest" description="Disordered" evidence="7">
    <location>
        <begin position="309"/>
        <end position="370"/>
    </location>
</feature>
<dbReference type="GO" id="GO:0006281">
    <property type="term" value="P:DNA repair"/>
    <property type="evidence" value="ECO:0007669"/>
    <property type="project" value="TreeGrafter"/>
</dbReference>
<feature type="compositionally biased region" description="Low complexity" evidence="7">
    <location>
        <begin position="309"/>
        <end position="318"/>
    </location>
</feature>
<dbReference type="Pfam" id="PF00004">
    <property type="entry name" value="AAA"/>
    <property type="match status" value="1"/>
</dbReference>
<keyword evidence="5" id="KW-0067">ATP-binding</keyword>
<organism evidence="10 11">
    <name type="scientific">Malus domestica</name>
    <name type="common">Apple</name>
    <name type="synonym">Pyrus malus</name>
    <dbReference type="NCBI Taxonomy" id="3750"/>
    <lineage>
        <taxon>Eukaryota</taxon>
        <taxon>Viridiplantae</taxon>
        <taxon>Streptophyta</taxon>
        <taxon>Embryophyta</taxon>
        <taxon>Tracheophyta</taxon>
        <taxon>Spermatophyta</taxon>
        <taxon>Magnoliopsida</taxon>
        <taxon>eudicotyledons</taxon>
        <taxon>Gunneridae</taxon>
        <taxon>Pentapetalae</taxon>
        <taxon>rosids</taxon>
        <taxon>fabids</taxon>
        <taxon>Rosales</taxon>
        <taxon>Rosaceae</taxon>
        <taxon>Amygdaloideae</taxon>
        <taxon>Maleae</taxon>
        <taxon>Malus</taxon>
    </lineage>
</organism>
<evidence type="ECO:0000256" key="1">
    <source>
        <dbReference type="ARBA" id="ARBA00004123"/>
    </source>
</evidence>
<dbReference type="InterPro" id="IPR008921">
    <property type="entry name" value="DNA_pol3_clamp-load_cplx_C"/>
</dbReference>
<dbReference type="STRING" id="3750.A0A498HWN5"/>
<keyword evidence="4" id="KW-0547">Nucleotide-binding</keyword>
<dbReference type="GO" id="GO:0003677">
    <property type="term" value="F:DNA binding"/>
    <property type="evidence" value="ECO:0007669"/>
    <property type="project" value="InterPro"/>
</dbReference>
<dbReference type="Proteomes" id="UP000290289">
    <property type="component" value="Chromosome 15"/>
</dbReference>
<protein>
    <recommendedName>
        <fullName evidence="12">AAA+ ATPase domain-containing protein</fullName>
    </recommendedName>
</protein>
<evidence type="ECO:0000256" key="6">
    <source>
        <dbReference type="ARBA" id="ARBA00023242"/>
    </source>
</evidence>